<comment type="caution">
    <text evidence="1">The sequence shown here is derived from an EMBL/GenBank/DDBJ whole genome shotgun (WGS) entry which is preliminary data.</text>
</comment>
<evidence type="ECO:0000313" key="2">
    <source>
        <dbReference type="Proteomes" id="UP000230779"/>
    </source>
</evidence>
<accession>A0A2M7RKG2</accession>
<reference evidence="1 2" key="1">
    <citation type="submission" date="2017-09" db="EMBL/GenBank/DDBJ databases">
        <title>Depth-based differentiation of microbial function through sediment-hosted aquifers and enrichment of novel symbionts in the deep terrestrial subsurface.</title>
        <authorList>
            <person name="Probst A.J."/>
            <person name="Ladd B."/>
            <person name="Jarett J.K."/>
            <person name="Geller-Mcgrath D.E."/>
            <person name="Sieber C.M."/>
            <person name="Emerson J.B."/>
            <person name="Anantharaman K."/>
            <person name="Thomas B.C."/>
            <person name="Malmstrom R."/>
            <person name="Stieglmeier M."/>
            <person name="Klingl A."/>
            <person name="Woyke T."/>
            <person name="Ryan C.M."/>
            <person name="Banfield J.F."/>
        </authorList>
    </citation>
    <scope>NUCLEOTIDE SEQUENCE [LARGE SCALE GENOMIC DNA]</scope>
    <source>
        <strain evidence="1">CG_4_10_14_0_8_um_filter_42_10</strain>
    </source>
</reference>
<dbReference type="AlphaFoldDB" id="A0A2M7RKG2"/>
<dbReference type="Proteomes" id="UP000230779">
    <property type="component" value="Unassembled WGS sequence"/>
</dbReference>
<proteinExistence type="predicted"/>
<evidence type="ECO:0000313" key="1">
    <source>
        <dbReference type="EMBL" id="PIY97255.1"/>
    </source>
</evidence>
<gene>
    <name evidence="1" type="ORF">COY66_00450</name>
</gene>
<evidence type="ECO:0008006" key="3">
    <source>
        <dbReference type="Google" id="ProtNLM"/>
    </source>
</evidence>
<protein>
    <recommendedName>
        <fullName evidence="3">Lipoprotein</fullName>
    </recommendedName>
</protein>
<organism evidence="1 2">
    <name type="scientific">Candidatus Kerfeldbacteria bacterium CG_4_10_14_0_8_um_filter_42_10</name>
    <dbReference type="NCBI Taxonomy" id="2014248"/>
    <lineage>
        <taxon>Bacteria</taxon>
        <taxon>Candidatus Kerfeldiibacteriota</taxon>
    </lineage>
</organism>
<dbReference type="EMBL" id="PFMD01000004">
    <property type="protein sequence ID" value="PIY97255.1"/>
    <property type="molecule type" value="Genomic_DNA"/>
</dbReference>
<sequence length="128" mass="13769">MKFFYSISVLVFCVFLLGGCGTKIKQAGEAAVEQATGIGALEVKKEADKDIAIARAKTMFTQLMAEGIDLSNGPCIANNLIPDWVADVAHNPRENIDNLPENQCSAYQEGTAHHFVELDPSGSVIKAE</sequence>
<dbReference type="PROSITE" id="PS51257">
    <property type="entry name" value="PROKAR_LIPOPROTEIN"/>
    <property type="match status" value="1"/>
</dbReference>
<name>A0A2M7RKG2_9BACT</name>